<evidence type="ECO:0000313" key="3">
    <source>
        <dbReference type="EMBL" id="MDI2590213.1"/>
    </source>
</evidence>
<keyword evidence="3" id="KW-0449">Lipoprotein</keyword>
<name>A0ABT6QH50_9PSED</name>
<dbReference type="Proteomes" id="UP001159100">
    <property type="component" value="Unassembled WGS sequence"/>
</dbReference>
<evidence type="ECO:0000259" key="2">
    <source>
        <dbReference type="Pfam" id="PF17131"/>
    </source>
</evidence>
<dbReference type="InterPro" id="IPR033399">
    <property type="entry name" value="TP_0789-like"/>
</dbReference>
<reference evidence="3 4" key="1">
    <citation type="submission" date="2023-02" db="EMBL/GenBank/DDBJ databases">
        <title>Pseudomonas chrutzelriedensis sp. nov., a potently antifungal strain isolated from moss.</title>
        <authorList>
            <person name="Schnyder A."/>
            <person name="Kalawong R."/>
            <person name="Eberl L."/>
            <person name="Agnoli K."/>
        </authorList>
    </citation>
    <scope>NUCLEOTIDE SEQUENCE [LARGE SCALE GENOMIC DNA]</scope>
    <source>
        <strain evidence="3 4">681</strain>
    </source>
</reference>
<dbReference type="RefSeq" id="WP_259503018.1">
    <property type="nucleotide sequence ID" value="NZ_JARBWL010000001.1"/>
</dbReference>
<gene>
    <name evidence="3" type="ORF">POF45_02045</name>
</gene>
<feature type="signal peptide" evidence="1">
    <location>
        <begin position="1"/>
        <end position="18"/>
    </location>
</feature>
<keyword evidence="1" id="KW-0732">Signal</keyword>
<evidence type="ECO:0000313" key="4">
    <source>
        <dbReference type="Proteomes" id="UP001159100"/>
    </source>
</evidence>
<keyword evidence="4" id="KW-1185">Reference proteome</keyword>
<organism evidence="3 4">
    <name type="scientific">Pseudomonas fungipugnans</name>
    <dbReference type="NCBI Taxonomy" id="3024217"/>
    <lineage>
        <taxon>Bacteria</taxon>
        <taxon>Pseudomonadati</taxon>
        <taxon>Pseudomonadota</taxon>
        <taxon>Gammaproteobacteria</taxon>
        <taxon>Pseudomonadales</taxon>
        <taxon>Pseudomonadaceae</taxon>
        <taxon>Pseudomonas</taxon>
    </lineage>
</organism>
<feature type="chain" id="PRO_5045918362" evidence="1">
    <location>
        <begin position="19"/>
        <end position="279"/>
    </location>
</feature>
<dbReference type="Pfam" id="PF17131">
    <property type="entry name" value="LolA_like"/>
    <property type="match status" value="1"/>
</dbReference>
<dbReference type="EMBL" id="JARBWL010000001">
    <property type="protein sequence ID" value="MDI2590213.1"/>
    <property type="molecule type" value="Genomic_DNA"/>
</dbReference>
<dbReference type="CDD" id="cd16329">
    <property type="entry name" value="LolA_like"/>
    <property type="match status" value="1"/>
</dbReference>
<evidence type="ECO:0000256" key="1">
    <source>
        <dbReference type="SAM" id="SignalP"/>
    </source>
</evidence>
<protein>
    <submittedName>
        <fullName evidence="3">Outer membrane lipoprotein-sorting protein</fullName>
    </submittedName>
</protein>
<comment type="caution">
    <text evidence="3">The sequence shown here is derived from an EMBL/GenBank/DDBJ whole genome shotgun (WGS) entry which is preliminary data.</text>
</comment>
<sequence length="279" mass="32068">MKYLFLWFSLLFSSLVFGAASPSTPEPRDIIFRSEERPTGNDSVSMLVITLTDKAGVGRKRGFIWYHLSGELGARDLQKFFFPRSIRNVATFNEEVKGAEDLQYLYLPAASRVRRVSSKHQTWVGSDLIYEDLQKLKLDDWDFSLVSSASEDGFPVYVIDCTAKPSSNSAYGKRRYFIRSDGTYFPSRIDFFDASNALIKRVERKDVQAYGDALYERFVNVTDFRNGHSTSLERKWVRVNTGVSVPMVSLRQMERGIELYSEPSDIMRLVDDEMSRMTE</sequence>
<accession>A0ABT6QH50</accession>
<proteinExistence type="predicted"/>
<dbReference type="Gene3D" id="2.50.20.10">
    <property type="entry name" value="Lipoprotein localisation LolA/LolB/LppX"/>
    <property type="match status" value="1"/>
</dbReference>
<feature type="domain" description="Uncharacterized protein TP-0789" evidence="2">
    <location>
        <begin position="79"/>
        <end position="255"/>
    </location>
</feature>